<reference evidence="1 2" key="1">
    <citation type="submission" date="2019-05" db="EMBL/GenBank/DDBJ databases">
        <title>Another draft genome of Portunus trituberculatus and its Hox gene families provides insights of decapod evolution.</title>
        <authorList>
            <person name="Jeong J.-H."/>
            <person name="Song I."/>
            <person name="Kim S."/>
            <person name="Choi T."/>
            <person name="Kim D."/>
            <person name="Ryu S."/>
            <person name="Kim W."/>
        </authorList>
    </citation>
    <scope>NUCLEOTIDE SEQUENCE [LARGE SCALE GENOMIC DNA]</scope>
    <source>
        <tissue evidence="1">Muscle</tissue>
    </source>
</reference>
<keyword evidence="2" id="KW-1185">Reference proteome</keyword>
<dbReference type="AlphaFoldDB" id="A0A5B7KIH6"/>
<dbReference type="OrthoDB" id="6339724at2759"/>
<dbReference type="EMBL" id="VSRR010152219">
    <property type="protein sequence ID" value="MPD06626.1"/>
    <property type="molecule type" value="Genomic_DNA"/>
</dbReference>
<gene>
    <name evidence="1" type="ORF">E2C01_102451</name>
</gene>
<sequence length="63" mass="6921">MFTSDRRFAFPPATVMLVTPTLSLPFGRNLPTGYGSSLTISVPFKGMCPSVCLSPWLVFFSVF</sequence>
<accession>A0A5B7KIH6</accession>
<comment type="caution">
    <text evidence="1">The sequence shown here is derived from an EMBL/GenBank/DDBJ whole genome shotgun (WGS) entry which is preliminary data.</text>
</comment>
<dbReference type="Proteomes" id="UP000324222">
    <property type="component" value="Unassembled WGS sequence"/>
</dbReference>
<evidence type="ECO:0000313" key="1">
    <source>
        <dbReference type="EMBL" id="MPD06626.1"/>
    </source>
</evidence>
<protein>
    <submittedName>
        <fullName evidence="1">Uncharacterized protein</fullName>
    </submittedName>
</protein>
<proteinExistence type="predicted"/>
<name>A0A5B7KIH6_PORTR</name>
<evidence type="ECO:0000313" key="2">
    <source>
        <dbReference type="Proteomes" id="UP000324222"/>
    </source>
</evidence>
<organism evidence="1 2">
    <name type="scientific">Portunus trituberculatus</name>
    <name type="common">Swimming crab</name>
    <name type="synonym">Neptunus trituberculatus</name>
    <dbReference type="NCBI Taxonomy" id="210409"/>
    <lineage>
        <taxon>Eukaryota</taxon>
        <taxon>Metazoa</taxon>
        <taxon>Ecdysozoa</taxon>
        <taxon>Arthropoda</taxon>
        <taxon>Crustacea</taxon>
        <taxon>Multicrustacea</taxon>
        <taxon>Malacostraca</taxon>
        <taxon>Eumalacostraca</taxon>
        <taxon>Eucarida</taxon>
        <taxon>Decapoda</taxon>
        <taxon>Pleocyemata</taxon>
        <taxon>Brachyura</taxon>
        <taxon>Eubrachyura</taxon>
        <taxon>Portunoidea</taxon>
        <taxon>Portunidae</taxon>
        <taxon>Portuninae</taxon>
        <taxon>Portunus</taxon>
    </lineage>
</organism>